<evidence type="ECO:0000313" key="1">
    <source>
        <dbReference type="EMBL" id="VDP43510.1"/>
    </source>
</evidence>
<gene>
    <name evidence="1" type="ORF">HPBE_LOCUS24209</name>
</gene>
<reference evidence="1 2" key="1">
    <citation type="submission" date="2018-11" db="EMBL/GenBank/DDBJ databases">
        <authorList>
            <consortium name="Pathogen Informatics"/>
        </authorList>
    </citation>
    <scope>NUCLEOTIDE SEQUENCE [LARGE SCALE GENOMIC DNA]</scope>
</reference>
<protein>
    <submittedName>
        <fullName evidence="1 3">Uncharacterized protein</fullName>
    </submittedName>
</protein>
<evidence type="ECO:0000313" key="3">
    <source>
        <dbReference type="WBParaSite" id="HPBE_0002421001-mRNA-1"/>
    </source>
</evidence>
<dbReference type="WBParaSite" id="HPBE_0002421001-mRNA-1">
    <property type="protein sequence ID" value="HPBE_0002421001-mRNA-1"/>
    <property type="gene ID" value="HPBE_0002421001"/>
</dbReference>
<accession>A0A183GNE0</accession>
<proteinExistence type="predicted"/>
<dbReference type="OrthoDB" id="5871256at2759"/>
<dbReference type="EMBL" id="UZAH01036002">
    <property type="protein sequence ID" value="VDP43510.1"/>
    <property type="molecule type" value="Genomic_DNA"/>
</dbReference>
<dbReference type="PANTHER" id="PTHR47326:SF1">
    <property type="entry name" value="HTH PSQ-TYPE DOMAIN-CONTAINING PROTEIN"/>
    <property type="match status" value="1"/>
</dbReference>
<accession>A0A3P8DJ00</accession>
<dbReference type="Proteomes" id="UP000050761">
    <property type="component" value="Unassembled WGS sequence"/>
</dbReference>
<evidence type="ECO:0000313" key="2">
    <source>
        <dbReference type="Proteomes" id="UP000050761"/>
    </source>
</evidence>
<name>A0A183GNE0_HELPZ</name>
<dbReference type="PANTHER" id="PTHR47326">
    <property type="entry name" value="TRANSPOSABLE ELEMENT TC3 TRANSPOSASE-LIKE PROTEIN"/>
    <property type="match status" value="1"/>
</dbReference>
<dbReference type="InterPro" id="IPR036397">
    <property type="entry name" value="RNaseH_sf"/>
</dbReference>
<dbReference type="GO" id="GO:0003676">
    <property type="term" value="F:nucleic acid binding"/>
    <property type="evidence" value="ECO:0007669"/>
    <property type="project" value="InterPro"/>
</dbReference>
<dbReference type="Gene3D" id="3.30.420.10">
    <property type="entry name" value="Ribonuclease H-like superfamily/Ribonuclease H"/>
    <property type="match status" value="1"/>
</dbReference>
<dbReference type="AlphaFoldDB" id="A0A183GNE0"/>
<organism evidence="2 3">
    <name type="scientific">Heligmosomoides polygyrus</name>
    <name type="common">Parasitic roundworm</name>
    <dbReference type="NCBI Taxonomy" id="6339"/>
    <lineage>
        <taxon>Eukaryota</taxon>
        <taxon>Metazoa</taxon>
        <taxon>Ecdysozoa</taxon>
        <taxon>Nematoda</taxon>
        <taxon>Chromadorea</taxon>
        <taxon>Rhabditida</taxon>
        <taxon>Rhabditina</taxon>
        <taxon>Rhabditomorpha</taxon>
        <taxon>Strongyloidea</taxon>
        <taxon>Heligmosomidae</taxon>
        <taxon>Heligmosomoides</taxon>
    </lineage>
</organism>
<reference evidence="3" key="2">
    <citation type="submission" date="2019-09" db="UniProtKB">
        <authorList>
            <consortium name="WormBaseParasite"/>
        </authorList>
    </citation>
    <scope>IDENTIFICATION</scope>
</reference>
<sequence>MEHYLTTIEMLPLSSTNTSLGRRGSIEEYPHRSPDLTPRDFFLWGYWKDKAYQRKPKTIEEVKNAIKEE</sequence>
<keyword evidence="2" id="KW-1185">Reference proteome</keyword>